<protein>
    <recommendedName>
        <fullName evidence="3">Mobilization protein</fullName>
    </recommendedName>
</protein>
<comment type="caution">
    <text evidence="1">The sequence shown here is derived from an EMBL/GenBank/DDBJ whole genome shotgun (WGS) entry which is preliminary data.</text>
</comment>
<evidence type="ECO:0000313" key="2">
    <source>
        <dbReference type="Proteomes" id="UP001202052"/>
    </source>
</evidence>
<dbReference type="Proteomes" id="UP001202052">
    <property type="component" value="Unassembled WGS sequence"/>
</dbReference>
<dbReference type="RefSeq" id="WP_249492872.1">
    <property type="nucleotide sequence ID" value="NZ_JAMCCK010000057.1"/>
</dbReference>
<sequence length="102" mass="11949">MTRPLTRIERSVQGRNDWLKQEERKAIESRGEIGRMEFWLRVTRSRISKDVKAGRDDVLGGFTSVCRLFMLAVDKRAAGDARLWNHLMQYAQQVLEQHGPRH</sequence>
<evidence type="ECO:0008006" key="3">
    <source>
        <dbReference type="Google" id="ProtNLM"/>
    </source>
</evidence>
<dbReference type="EMBL" id="JAMCCK010000057">
    <property type="protein sequence ID" value="MCL3998173.1"/>
    <property type="molecule type" value="Genomic_DNA"/>
</dbReference>
<evidence type="ECO:0000313" key="1">
    <source>
        <dbReference type="EMBL" id="MCL3998173.1"/>
    </source>
</evidence>
<reference evidence="1 2" key="1">
    <citation type="submission" date="2022-05" db="EMBL/GenBank/DDBJ databases">
        <title>Genome Resource of Streptomyces lavenduligriseus GA1-1, a Strain with Broad-Spectrum Antifungal Activity against Phytopathogenic Fungi.</title>
        <authorList>
            <person name="Qi D."/>
        </authorList>
    </citation>
    <scope>NUCLEOTIDE SEQUENCE [LARGE SCALE GENOMIC DNA]</scope>
    <source>
        <strain evidence="1 2">GA1-1</strain>
    </source>
</reference>
<organism evidence="1 2">
    <name type="scientific">Streptomyces lavenduligriseus</name>
    <dbReference type="NCBI Taxonomy" id="67315"/>
    <lineage>
        <taxon>Bacteria</taxon>
        <taxon>Bacillati</taxon>
        <taxon>Actinomycetota</taxon>
        <taxon>Actinomycetes</taxon>
        <taxon>Kitasatosporales</taxon>
        <taxon>Streptomycetaceae</taxon>
        <taxon>Streptomyces</taxon>
    </lineage>
</organism>
<keyword evidence="2" id="KW-1185">Reference proteome</keyword>
<name>A0ABT0P5G0_9ACTN</name>
<gene>
    <name evidence="1" type="ORF">M4438_32500</name>
</gene>
<proteinExistence type="predicted"/>
<accession>A0ABT0P5G0</accession>